<protein>
    <submittedName>
        <fullName evidence="2">Uncharacterized protein</fullName>
    </submittedName>
</protein>
<feature type="region of interest" description="Disordered" evidence="1">
    <location>
        <begin position="219"/>
        <end position="246"/>
    </location>
</feature>
<sequence length="418" mass="50128">MQNITIERYRNIQRMQKVQRFQYENESLKYDIENSVNLNDLIKQEQNKIKCFTIGELFIITNKIVDQLLKVYQISKLAKLEMDSIYVNIENNEITFTNVHINKDLVSYEDNLNQIIEISYQIFLKHQEFLKSLINENNTVDLSKRIQYITEFSNQVLGILKTANYHMELNQFVQKNIKDKQLIHDNFKDVIEIDQYIAQPQAFKKVEIPYPQFQRNPQIQQEVPLVDNKKKKEGPREQFQQQQNEYQYQYQQQQQQEKEQLQPQQFQDVQEYEYKQQLYALSQYITTQESIDQQGDEGFQQSLGQSTISPQLYTFIEGQLKSLNLGGELYEYMLKFFIQNFKNSSQNQIIAKIDQLARCYNYPKHQNEQFPQELLLQWQNTITDEFITSKSIDLNQDIEVFLQKLSTLFTKIFESQQY</sequence>
<dbReference type="AlphaFoldDB" id="A0A8S1RTM6"/>
<keyword evidence="3" id="KW-1185">Reference proteome</keyword>
<accession>A0A8S1RTM6</accession>
<evidence type="ECO:0000256" key="1">
    <source>
        <dbReference type="SAM" id="MobiDB-lite"/>
    </source>
</evidence>
<proteinExistence type="predicted"/>
<feature type="compositionally biased region" description="Low complexity" evidence="1">
    <location>
        <begin position="237"/>
        <end position="246"/>
    </location>
</feature>
<evidence type="ECO:0000313" key="3">
    <source>
        <dbReference type="Proteomes" id="UP000683925"/>
    </source>
</evidence>
<organism evidence="2 3">
    <name type="scientific">Paramecium octaurelia</name>
    <dbReference type="NCBI Taxonomy" id="43137"/>
    <lineage>
        <taxon>Eukaryota</taxon>
        <taxon>Sar</taxon>
        <taxon>Alveolata</taxon>
        <taxon>Ciliophora</taxon>
        <taxon>Intramacronucleata</taxon>
        <taxon>Oligohymenophorea</taxon>
        <taxon>Peniculida</taxon>
        <taxon>Parameciidae</taxon>
        <taxon>Paramecium</taxon>
    </lineage>
</organism>
<reference evidence="2" key="1">
    <citation type="submission" date="2021-01" db="EMBL/GenBank/DDBJ databases">
        <authorList>
            <consortium name="Genoscope - CEA"/>
            <person name="William W."/>
        </authorList>
    </citation>
    <scope>NUCLEOTIDE SEQUENCE</scope>
</reference>
<name>A0A8S1RTM6_PAROT</name>
<dbReference type="EMBL" id="CAJJDP010000001">
    <property type="protein sequence ID" value="CAD8132321.1"/>
    <property type="molecule type" value="Genomic_DNA"/>
</dbReference>
<dbReference type="OrthoDB" id="311023at2759"/>
<evidence type="ECO:0000313" key="2">
    <source>
        <dbReference type="EMBL" id="CAD8132321.1"/>
    </source>
</evidence>
<feature type="compositionally biased region" description="Basic and acidic residues" evidence="1">
    <location>
        <begin position="227"/>
        <end position="236"/>
    </location>
</feature>
<gene>
    <name evidence="2" type="ORF">POCTA_138.1.T0030374</name>
</gene>
<dbReference type="Proteomes" id="UP000683925">
    <property type="component" value="Unassembled WGS sequence"/>
</dbReference>
<dbReference type="OMA" id="NQEENCQ"/>
<comment type="caution">
    <text evidence="2">The sequence shown here is derived from an EMBL/GenBank/DDBJ whole genome shotgun (WGS) entry which is preliminary data.</text>
</comment>